<accession>N1WQ63</accession>
<dbReference type="EMBL" id="AOHC02000012">
    <property type="protein sequence ID" value="EMY79392.1"/>
    <property type="molecule type" value="Genomic_DNA"/>
</dbReference>
<organism evidence="1 2">
    <name type="scientific">Leptospira weilii serovar Ranarum str. ICFT</name>
    <dbReference type="NCBI Taxonomy" id="1218598"/>
    <lineage>
        <taxon>Bacteria</taxon>
        <taxon>Pseudomonadati</taxon>
        <taxon>Spirochaetota</taxon>
        <taxon>Spirochaetia</taxon>
        <taxon>Leptospirales</taxon>
        <taxon>Leptospiraceae</taxon>
        <taxon>Leptospira</taxon>
    </lineage>
</organism>
<comment type="caution">
    <text evidence="1">The sequence shown here is derived from an EMBL/GenBank/DDBJ whole genome shotgun (WGS) entry which is preliminary data.</text>
</comment>
<reference evidence="1" key="1">
    <citation type="submission" date="2013-03" db="EMBL/GenBank/DDBJ databases">
        <authorList>
            <person name="Harkins D.M."/>
            <person name="Durkin A.S."/>
            <person name="Brinkac L.M."/>
            <person name="Haft D.H."/>
            <person name="Selengut J.D."/>
            <person name="Sanka R."/>
            <person name="DePew J."/>
            <person name="Purushe J."/>
            <person name="Hartskeerl R.A."/>
            <person name="Ahmed A."/>
            <person name="van der Linden H."/>
            <person name="Goris M.G.A."/>
            <person name="Vinetz J.M."/>
            <person name="Sutton G.G."/>
            <person name="Nierman W.C."/>
            <person name="Fouts D.E."/>
        </authorList>
    </citation>
    <scope>NUCLEOTIDE SEQUENCE [LARGE SCALE GENOMIC DNA]</scope>
    <source>
        <strain evidence="1">ICFT</strain>
    </source>
</reference>
<gene>
    <name evidence="1" type="ORF">LEP1GSC060_2466</name>
</gene>
<evidence type="ECO:0000313" key="2">
    <source>
        <dbReference type="Proteomes" id="UP000012313"/>
    </source>
</evidence>
<dbReference type="Proteomes" id="UP000012313">
    <property type="component" value="Unassembled WGS sequence"/>
</dbReference>
<sequence>MKIIPKYRKRRFRIKDSISDFIVFPTDSQFLKSELIVKLEVRELPAKLPIFT</sequence>
<protein>
    <submittedName>
        <fullName evidence="1">Uncharacterized protein</fullName>
    </submittedName>
</protein>
<dbReference type="AlphaFoldDB" id="N1WQ63"/>
<evidence type="ECO:0000313" key="1">
    <source>
        <dbReference type="EMBL" id="EMY79392.1"/>
    </source>
</evidence>
<name>N1WQ63_9LEPT</name>
<dbReference type="STRING" id="1218598.LEP1GSC060_2466"/>
<proteinExistence type="predicted"/>
<keyword evidence="2" id="KW-1185">Reference proteome</keyword>